<keyword evidence="1" id="KW-0805">Transcription regulation</keyword>
<dbReference type="CDD" id="cd00167">
    <property type="entry name" value="SANT"/>
    <property type="match status" value="1"/>
</dbReference>
<feature type="domain" description="SANT" evidence="7">
    <location>
        <begin position="20"/>
        <end position="63"/>
    </location>
</feature>
<name>A0A7S2UYK8_9STRA</name>
<keyword evidence="6" id="KW-0732">Signal</keyword>
<dbReference type="SUPFAM" id="SSF46689">
    <property type="entry name" value="Homeodomain-like"/>
    <property type="match status" value="1"/>
</dbReference>
<dbReference type="InterPro" id="IPR009057">
    <property type="entry name" value="Homeodomain-like_sf"/>
</dbReference>
<dbReference type="InterPro" id="IPR001005">
    <property type="entry name" value="SANT/Myb"/>
</dbReference>
<dbReference type="Pfam" id="PF00249">
    <property type="entry name" value="Myb_DNA-binding"/>
    <property type="match status" value="1"/>
</dbReference>
<dbReference type="AlphaFoldDB" id="A0A7S2UYK8"/>
<dbReference type="EMBL" id="HBHR01011651">
    <property type="protein sequence ID" value="CAD9863101.1"/>
    <property type="molecule type" value="Transcribed_RNA"/>
</dbReference>
<evidence type="ECO:0008006" key="10">
    <source>
        <dbReference type="Google" id="ProtNLM"/>
    </source>
</evidence>
<dbReference type="InterPro" id="IPR017930">
    <property type="entry name" value="Myb_dom"/>
</dbReference>
<keyword evidence="4" id="KW-0539">Nucleus</keyword>
<evidence type="ECO:0000256" key="5">
    <source>
        <dbReference type="SAM" id="MobiDB-lite"/>
    </source>
</evidence>
<evidence type="ECO:0000313" key="9">
    <source>
        <dbReference type="EMBL" id="CAD9863101.1"/>
    </source>
</evidence>
<dbReference type="InterPro" id="IPR006447">
    <property type="entry name" value="Myb_dom_plants"/>
</dbReference>
<dbReference type="Gene3D" id="1.10.10.60">
    <property type="entry name" value="Homeodomain-like"/>
    <property type="match status" value="1"/>
</dbReference>
<dbReference type="NCBIfam" id="TIGR01557">
    <property type="entry name" value="myb_SHAQKYF"/>
    <property type="match status" value="1"/>
</dbReference>
<dbReference type="PROSITE" id="PS51293">
    <property type="entry name" value="SANT"/>
    <property type="match status" value="1"/>
</dbReference>
<feature type="region of interest" description="Disordered" evidence="5">
    <location>
        <begin position="214"/>
        <end position="269"/>
    </location>
</feature>
<reference evidence="9" key="1">
    <citation type="submission" date="2021-01" db="EMBL/GenBank/DDBJ databases">
        <authorList>
            <person name="Corre E."/>
            <person name="Pelletier E."/>
            <person name="Niang G."/>
            <person name="Scheremetjew M."/>
            <person name="Finn R."/>
            <person name="Kale V."/>
            <person name="Holt S."/>
            <person name="Cochrane G."/>
            <person name="Meng A."/>
            <person name="Brown T."/>
            <person name="Cohen L."/>
        </authorList>
    </citation>
    <scope>NUCLEOTIDE SEQUENCE</scope>
    <source>
        <strain evidence="9">CCMP1661</strain>
    </source>
</reference>
<gene>
    <name evidence="9" type="ORF">FJAP1339_LOCUS5634</name>
</gene>
<proteinExistence type="predicted"/>
<dbReference type="InterPro" id="IPR017884">
    <property type="entry name" value="SANT_dom"/>
</dbReference>
<feature type="compositionally biased region" description="Basic and acidic residues" evidence="5">
    <location>
        <begin position="215"/>
        <end position="233"/>
    </location>
</feature>
<accession>A0A7S2UYK8</accession>
<keyword evidence="3" id="KW-0804">Transcription</keyword>
<sequence>MVISWIALLHLAQKCFFFVQEHQKFLVGLKLHGRDWKKVAAHVSTRTSAQIRSHAQKHFVKESKLIEPTACVPPSGVLAFRCPNSSATLPNQFSPSRTTDFSNLVGCIDTMLAALRERRAAMLHQQIVTGVMANSQIVSSPHVVATLRVDSPPKKRMRPNVERTLPKTRSSVNLQYGSYAVDATRVPMRHNVMEGQAAARSLGYIPSSIVKSMMRKSENHEEQHLPKHAELRSAKWPQNPSREVWQPTTKINNPHNAAPHVSRKKSWDSRVQRKTLSNLSEDELLAVQALCSTARSVY</sequence>
<evidence type="ECO:0000256" key="3">
    <source>
        <dbReference type="ARBA" id="ARBA00023163"/>
    </source>
</evidence>
<dbReference type="GO" id="GO:0003677">
    <property type="term" value="F:DNA binding"/>
    <property type="evidence" value="ECO:0007669"/>
    <property type="project" value="UniProtKB-KW"/>
</dbReference>
<evidence type="ECO:0000256" key="4">
    <source>
        <dbReference type="ARBA" id="ARBA00023242"/>
    </source>
</evidence>
<dbReference type="SMART" id="SM00717">
    <property type="entry name" value="SANT"/>
    <property type="match status" value="1"/>
</dbReference>
<evidence type="ECO:0000256" key="1">
    <source>
        <dbReference type="ARBA" id="ARBA00023015"/>
    </source>
</evidence>
<evidence type="ECO:0000256" key="2">
    <source>
        <dbReference type="ARBA" id="ARBA00023125"/>
    </source>
</evidence>
<feature type="signal peptide" evidence="6">
    <location>
        <begin position="1"/>
        <end position="17"/>
    </location>
</feature>
<keyword evidence="2" id="KW-0238">DNA-binding</keyword>
<feature type="domain" description="HTH myb-type" evidence="8">
    <location>
        <begin position="20"/>
        <end position="63"/>
    </location>
</feature>
<dbReference type="PROSITE" id="PS51294">
    <property type="entry name" value="HTH_MYB"/>
    <property type="match status" value="1"/>
</dbReference>
<protein>
    <recommendedName>
        <fullName evidence="10">HTH myb-type domain-containing protein</fullName>
    </recommendedName>
</protein>
<evidence type="ECO:0000259" key="7">
    <source>
        <dbReference type="PROSITE" id="PS51293"/>
    </source>
</evidence>
<dbReference type="PANTHER" id="PTHR12802">
    <property type="entry name" value="SWI/SNF COMPLEX-RELATED"/>
    <property type="match status" value="1"/>
</dbReference>
<organism evidence="9">
    <name type="scientific">Fibrocapsa japonica</name>
    <dbReference type="NCBI Taxonomy" id="94617"/>
    <lineage>
        <taxon>Eukaryota</taxon>
        <taxon>Sar</taxon>
        <taxon>Stramenopiles</taxon>
        <taxon>Ochrophyta</taxon>
        <taxon>Raphidophyceae</taxon>
        <taxon>Chattonellales</taxon>
        <taxon>Chattonellaceae</taxon>
        <taxon>Fibrocapsa</taxon>
    </lineage>
</organism>
<feature type="chain" id="PRO_5030656400" description="HTH myb-type domain-containing protein" evidence="6">
    <location>
        <begin position="18"/>
        <end position="298"/>
    </location>
</feature>
<feature type="compositionally biased region" description="Polar residues" evidence="5">
    <location>
        <begin position="236"/>
        <end position="255"/>
    </location>
</feature>
<evidence type="ECO:0000259" key="8">
    <source>
        <dbReference type="PROSITE" id="PS51294"/>
    </source>
</evidence>
<evidence type="ECO:0000256" key="6">
    <source>
        <dbReference type="SAM" id="SignalP"/>
    </source>
</evidence>